<reference evidence="2" key="1">
    <citation type="submission" date="2017-09" db="EMBL/GenBank/DDBJ databases">
        <title>Depth-based differentiation of microbial function through sediment-hosted aquifers and enrichment of novel symbionts in the deep terrestrial subsurface.</title>
        <authorList>
            <person name="Probst A.J."/>
            <person name="Ladd B."/>
            <person name="Jarett J.K."/>
            <person name="Geller-Mcgrath D.E."/>
            <person name="Sieber C.M.K."/>
            <person name="Emerson J.B."/>
            <person name="Anantharaman K."/>
            <person name="Thomas B.C."/>
            <person name="Malmstrom R."/>
            <person name="Stieglmeier M."/>
            <person name="Klingl A."/>
            <person name="Woyke T."/>
            <person name="Ryan C.M."/>
            <person name="Banfield J.F."/>
        </authorList>
    </citation>
    <scope>NUCLEOTIDE SEQUENCE [LARGE SCALE GENOMIC DNA]</scope>
</reference>
<evidence type="ECO:0000313" key="1">
    <source>
        <dbReference type="EMBL" id="PIS17611.1"/>
    </source>
</evidence>
<name>A0A2H0WYE5_9BACT</name>
<organism evidence="1 2">
    <name type="scientific">Candidatus Collierbacteria bacterium CG09_land_8_20_14_0_10_46_12</name>
    <dbReference type="NCBI Taxonomy" id="1974533"/>
    <lineage>
        <taxon>Bacteria</taxon>
        <taxon>Candidatus Collieribacteriota</taxon>
    </lineage>
</organism>
<comment type="caution">
    <text evidence="1">The sequence shown here is derived from an EMBL/GenBank/DDBJ whole genome shotgun (WGS) entry which is preliminary data.</text>
</comment>
<sequence length="147" mass="16754">MIRRRIKLWRTKPGTSSQIAFIRPPREGLEELRVGLEVLELFDIPAAPLMKEEIRYSVDLGSLLAELHIIASAVEQQRMSEAGGATRRKMMLVDNKFCYPTGNGDFVPYVKMFETSKGTYSENQKLIKRFESEEIVWTKAGNMAKGI</sequence>
<proteinExistence type="predicted"/>
<accession>A0A2H0WYE5</accession>
<gene>
    <name evidence="1" type="ORF">COT54_03735</name>
</gene>
<protein>
    <submittedName>
        <fullName evidence="1">Uncharacterized protein</fullName>
    </submittedName>
</protein>
<dbReference type="Proteomes" id="UP000229574">
    <property type="component" value="Unassembled WGS sequence"/>
</dbReference>
<dbReference type="EMBL" id="PEYY01000136">
    <property type="protein sequence ID" value="PIS17611.1"/>
    <property type="molecule type" value="Genomic_DNA"/>
</dbReference>
<evidence type="ECO:0000313" key="2">
    <source>
        <dbReference type="Proteomes" id="UP000229574"/>
    </source>
</evidence>
<feature type="non-terminal residue" evidence="1">
    <location>
        <position position="147"/>
    </location>
</feature>
<dbReference type="AlphaFoldDB" id="A0A2H0WYE5"/>